<dbReference type="AlphaFoldDB" id="G6E8S2"/>
<proteinExistence type="predicted"/>
<gene>
    <name evidence="1" type="ORF">NSU_0743</name>
</gene>
<protein>
    <submittedName>
        <fullName evidence="1">Uncharacterized protein</fullName>
    </submittedName>
</protein>
<keyword evidence="2" id="KW-1185">Reference proteome</keyword>
<dbReference type="Proteomes" id="UP000004030">
    <property type="component" value="Unassembled WGS sequence"/>
</dbReference>
<organism evidence="1 2">
    <name type="scientific">Novosphingobium pentaromativorans US6-1</name>
    <dbReference type="NCBI Taxonomy" id="1088721"/>
    <lineage>
        <taxon>Bacteria</taxon>
        <taxon>Pseudomonadati</taxon>
        <taxon>Pseudomonadota</taxon>
        <taxon>Alphaproteobacteria</taxon>
        <taxon>Sphingomonadales</taxon>
        <taxon>Sphingomonadaceae</taxon>
        <taxon>Novosphingobium</taxon>
    </lineage>
</organism>
<dbReference type="RefSeq" id="WP_007011659.1">
    <property type="nucleotide sequence ID" value="NZ_AGFM01000009.1"/>
</dbReference>
<dbReference type="STRING" id="1088721.JI59_16385"/>
<accession>G6E8S2</accession>
<dbReference type="KEGG" id="npn:JI59_16385"/>
<dbReference type="PATRIC" id="fig|1088721.3.peg.734"/>
<evidence type="ECO:0000313" key="2">
    <source>
        <dbReference type="Proteomes" id="UP000004030"/>
    </source>
</evidence>
<evidence type="ECO:0000313" key="1">
    <source>
        <dbReference type="EMBL" id="EHJ62146.1"/>
    </source>
</evidence>
<dbReference type="OrthoDB" id="7511200at2"/>
<sequence>MIRRTEDSSDTAAFHLLKSSAARGMPCPCNDAIAAAIGRRGPASGASALRRLERSGAISIERAHGWRTVTITEFGLTTQGEDA</sequence>
<name>G6E8S2_9SPHN</name>
<comment type="caution">
    <text evidence="1">The sequence shown here is derived from an EMBL/GenBank/DDBJ whole genome shotgun (WGS) entry which is preliminary data.</text>
</comment>
<dbReference type="EMBL" id="AGFM01000009">
    <property type="protein sequence ID" value="EHJ62146.1"/>
    <property type="molecule type" value="Genomic_DNA"/>
</dbReference>
<reference evidence="1 2" key="1">
    <citation type="journal article" date="2012" name="J. Bacteriol.">
        <title>Genome sequence of benzo(a)pyrene-degrading bacterium Novosphingobium pentaromativorans US6-1.</title>
        <authorList>
            <person name="Luo Y.R."/>
            <person name="Kang S.G."/>
            <person name="Kim S.J."/>
            <person name="Kim M.R."/>
            <person name="Li N."/>
            <person name="Lee J.H."/>
            <person name="Kwon K.K."/>
        </authorList>
    </citation>
    <scope>NUCLEOTIDE SEQUENCE [LARGE SCALE GENOMIC DNA]</scope>
    <source>
        <strain evidence="1 2">US6-1</strain>
    </source>
</reference>